<keyword evidence="2" id="KW-1185">Reference proteome</keyword>
<dbReference type="EMBL" id="VAUV01000001">
    <property type="protein sequence ID" value="TLD72793.1"/>
    <property type="molecule type" value="Genomic_DNA"/>
</dbReference>
<dbReference type="OrthoDB" id="196502at2"/>
<dbReference type="AlphaFoldDB" id="A0A5R8KKD9"/>
<dbReference type="Proteomes" id="UP000306196">
    <property type="component" value="Unassembled WGS sequence"/>
</dbReference>
<protein>
    <submittedName>
        <fullName evidence="1">Uncharacterized protein</fullName>
    </submittedName>
</protein>
<reference evidence="1 2" key="1">
    <citation type="submission" date="2019-05" db="EMBL/GenBank/DDBJ databases">
        <title>Verrucobacter flavum gen. nov., sp. nov. a new member of the family Verrucomicrobiaceae.</title>
        <authorList>
            <person name="Szuroczki S."/>
            <person name="Abbaszade G."/>
            <person name="Szabo A."/>
            <person name="Felfoldi T."/>
            <person name="Schumann P."/>
            <person name="Boka K."/>
            <person name="Keki Z."/>
            <person name="Toumi M."/>
            <person name="Toth E."/>
        </authorList>
    </citation>
    <scope>NUCLEOTIDE SEQUENCE [LARGE SCALE GENOMIC DNA]</scope>
    <source>
        <strain evidence="1 2">MG-N-17</strain>
    </source>
</reference>
<comment type="caution">
    <text evidence="1">The sequence shown here is derived from an EMBL/GenBank/DDBJ whole genome shotgun (WGS) entry which is preliminary data.</text>
</comment>
<evidence type="ECO:0000313" key="2">
    <source>
        <dbReference type="Proteomes" id="UP000306196"/>
    </source>
</evidence>
<proteinExistence type="predicted"/>
<organism evidence="1 2">
    <name type="scientific">Phragmitibacter flavus</name>
    <dbReference type="NCBI Taxonomy" id="2576071"/>
    <lineage>
        <taxon>Bacteria</taxon>
        <taxon>Pseudomonadati</taxon>
        <taxon>Verrucomicrobiota</taxon>
        <taxon>Verrucomicrobiia</taxon>
        <taxon>Verrucomicrobiales</taxon>
        <taxon>Verrucomicrobiaceae</taxon>
        <taxon>Phragmitibacter</taxon>
    </lineage>
</organism>
<gene>
    <name evidence="1" type="ORF">FEM03_01605</name>
</gene>
<name>A0A5R8KKD9_9BACT</name>
<sequence length="91" mass="10640">MNIEIEPERVIKWEDWLAGRERRRAISRKVAPLGARRQESSSDKRLREAFDGERGPDLLRERSEGNVNEWSLLMSAATSLRFRPADAFDQR</sequence>
<evidence type="ECO:0000313" key="1">
    <source>
        <dbReference type="EMBL" id="TLD72793.1"/>
    </source>
</evidence>
<accession>A0A5R8KKD9</accession>
<dbReference type="RefSeq" id="WP_138084416.1">
    <property type="nucleotide sequence ID" value="NZ_VAUV01000001.1"/>
</dbReference>